<proteinExistence type="predicted"/>
<dbReference type="OrthoDB" id="409898at2759"/>
<dbReference type="SUPFAM" id="SSF56219">
    <property type="entry name" value="DNase I-like"/>
    <property type="match status" value="1"/>
</dbReference>
<dbReference type="PANTHER" id="PTHR23227">
    <property type="entry name" value="BUCENTAUR RELATED"/>
    <property type="match status" value="1"/>
</dbReference>
<evidence type="ECO:0000313" key="2">
    <source>
        <dbReference type="Proteomes" id="UP000835052"/>
    </source>
</evidence>
<dbReference type="InterPro" id="IPR027124">
    <property type="entry name" value="Swc5/CFDP1/2"/>
</dbReference>
<dbReference type="InterPro" id="IPR036691">
    <property type="entry name" value="Endo/exonu/phosph_ase_sf"/>
</dbReference>
<dbReference type="AlphaFoldDB" id="A0A8S1HXF8"/>
<organism evidence="1 2">
    <name type="scientific">Caenorhabditis auriculariae</name>
    <dbReference type="NCBI Taxonomy" id="2777116"/>
    <lineage>
        <taxon>Eukaryota</taxon>
        <taxon>Metazoa</taxon>
        <taxon>Ecdysozoa</taxon>
        <taxon>Nematoda</taxon>
        <taxon>Chromadorea</taxon>
        <taxon>Rhabditida</taxon>
        <taxon>Rhabditina</taxon>
        <taxon>Rhabditomorpha</taxon>
        <taxon>Rhabditoidea</taxon>
        <taxon>Rhabditidae</taxon>
        <taxon>Peloderinae</taxon>
        <taxon>Caenorhabditis</taxon>
    </lineage>
</organism>
<name>A0A8S1HXF8_9PELO</name>
<dbReference type="Proteomes" id="UP000835052">
    <property type="component" value="Unassembled WGS sequence"/>
</dbReference>
<accession>A0A8S1HXF8</accession>
<dbReference type="PANTHER" id="PTHR23227:SF67">
    <property type="entry name" value="CRANIOFACIAL DEVELOPMENT PROTEIN 2-LIKE"/>
    <property type="match status" value="1"/>
</dbReference>
<evidence type="ECO:0008006" key="3">
    <source>
        <dbReference type="Google" id="ProtNLM"/>
    </source>
</evidence>
<dbReference type="EMBL" id="CAJGYM010000347">
    <property type="protein sequence ID" value="CAD6200338.1"/>
    <property type="molecule type" value="Genomic_DNA"/>
</dbReference>
<gene>
    <name evidence="1" type="ORF">CAUJ_LOCUS16234</name>
</gene>
<protein>
    <recommendedName>
        <fullName evidence="3">Endonuclease/exonuclease/phosphatase domain-containing protein</fullName>
    </recommendedName>
</protein>
<reference evidence="1" key="1">
    <citation type="submission" date="2020-10" db="EMBL/GenBank/DDBJ databases">
        <authorList>
            <person name="Kikuchi T."/>
        </authorList>
    </citation>
    <scope>NUCLEOTIDE SEQUENCE</scope>
    <source>
        <strain evidence="1">NKZ352</strain>
    </source>
</reference>
<dbReference type="Gene3D" id="3.60.10.10">
    <property type="entry name" value="Endonuclease/exonuclease/phosphatase"/>
    <property type="match status" value="1"/>
</dbReference>
<keyword evidence="2" id="KW-1185">Reference proteome</keyword>
<evidence type="ECO:0000313" key="1">
    <source>
        <dbReference type="EMBL" id="CAD6200338.1"/>
    </source>
</evidence>
<comment type="caution">
    <text evidence="1">The sequence shown here is derived from an EMBL/GenBank/DDBJ whole genome shotgun (WGS) entry which is preliminary data.</text>
</comment>
<sequence>MVRSFVGTIVGLKYRLKVQRYDDRVMKIVFLAEGRKLHFICAYAPQLGCSAKSLEYFWDMLDNITAEASLEDYLIYSGDLNTSARKRSNEESVRNLEYRTSHEAIVANTMFTKRESYIKTFYSTRGQTQIDYITIRRADRCAVLGCKALAYETVAPQHRLLLADLRIAAAKKIR</sequence>